<proteinExistence type="predicted"/>
<reference evidence="1 2" key="1">
    <citation type="journal article" date="2021" name="Hortic Res">
        <title>The domestication of Cucurbita argyrosperma as revealed by the genome of its wild relative.</title>
        <authorList>
            <person name="Barrera-Redondo J."/>
            <person name="Sanchez-de la Vega G."/>
            <person name="Aguirre-Liguori J.A."/>
            <person name="Castellanos-Morales G."/>
            <person name="Gutierrez-Guerrero Y.T."/>
            <person name="Aguirre-Dugua X."/>
            <person name="Aguirre-Planter E."/>
            <person name="Tenaillon M.I."/>
            <person name="Lira-Saade R."/>
            <person name="Eguiarte L.E."/>
        </authorList>
    </citation>
    <scope>NUCLEOTIDE SEQUENCE [LARGE SCALE GENOMIC DNA]</scope>
    <source>
        <strain evidence="1">JBR-2021</strain>
    </source>
</reference>
<protein>
    <submittedName>
        <fullName evidence="1">Uncharacterized protein</fullName>
    </submittedName>
</protein>
<accession>A0AAV6MGL6</accession>
<name>A0AAV6MGL6_9ROSI</name>
<dbReference type="Proteomes" id="UP000685013">
    <property type="component" value="Chromosome 14"/>
</dbReference>
<evidence type="ECO:0000313" key="1">
    <source>
        <dbReference type="EMBL" id="KAG6580927.1"/>
    </source>
</evidence>
<dbReference type="AlphaFoldDB" id="A0AAV6MGL6"/>
<comment type="caution">
    <text evidence="1">The sequence shown here is derived from an EMBL/GenBank/DDBJ whole genome shotgun (WGS) entry which is preliminary data.</text>
</comment>
<keyword evidence="2" id="KW-1185">Reference proteome</keyword>
<feature type="non-terminal residue" evidence="1">
    <location>
        <position position="1"/>
    </location>
</feature>
<organism evidence="1 2">
    <name type="scientific">Cucurbita argyrosperma subsp. sororia</name>
    <dbReference type="NCBI Taxonomy" id="37648"/>
    <lineage>
        <taxon>Eukaryota</taxon>
        <taxon>Viridiplantae</taxon>
        <taxon>Streptophyta</taxon>
        <taxon>Embryophyta</taxon>
        <taxon>Tracheophyta</taxon>
        <taxon>Spermatophyta</taxon>
        <taxon>Magnoliopsida</taxon>
        <taxon>eudicotyledons</taxon>
        <taxon>Gunneridae</taxon>
        <taxon>Pentapetalae</taxon>
        <taxon>rosids</taxon>
        <taxon>fabids</taxon>
        <taxon>Cucurbitales</taxon>
        <taxon>Cucurbitaceae</taxon>
        <taxon>Cucurbiteae</taxon>
        <taxon>Cucurbita</taxon>
    </lineage>
</organism>
<gene>
    <name evidence="1" type="ORF">SDJN03_20929</name>
</gene>
<evidence type="ECO:0000313" key="2">
    <source>
        <dbReference type="Proteomes" id="UP000685013"/>
    </source>
</evidence>
<sequence length="80" mass="8889">METAKLGEEFKVETAVAENNKYKLVLEGEKQGMLKIVGQVTKHLITVSKVMRVPQHVNTTRSPTGENGGNRWVCEACKSM</sequence>
<dbReference type="EMBL" id="JAGKQH010000014">
    <property type="protein sequence ID" value="KAG6580927.1"/>
    <property type="molecule type" value="Genomic_DNA"/>
</dbReference>